<comment type="catalytic activity">
    <reaction evidence="12 13">
        <text>L-threonine + hydrogencarbonate + ATP = L-threonylcarbamoyladenylate + diphosphate + H2O</text>
        <dbReference type="Rhea" id="RHEA:36407"/>
        <dbReference type="ChEBI" id="CHEBI:15377"/>
        <dbReference type="ChEBI" id="CHEBI:17544"/>
        <dbReference type="ChEBI" id="CHEBI:30616"/>
        <dbReference type="ChEBI" id="CHEBI:33019"/>
        <dbReference type="ChEBI" id="CHEBI:57926"/>
        <dbReference type="ChEBI" id="CHEBI:73682"/>
        <dbReference type="EC" id="2.7.7.87"/>
    </reaction>
</comment>
<keyword evidence="9 13" id="KW-0547">Nucleotide-binding</keyword>
<evidence type="ECO:0000256" key="10">
    <source>
        <dbReference type="ARBA" id="ARBA00022840"/>
    </source>
</evidence>
<dbReference type="SUPFAM" id="SSF55821">
    <property type="entry name" value="YrdC/RibB"/>
    <property type="match status" value="1"/>
</dbReference>
<feature type="binding site" evidence="14">
    <location>
        <position position="138"/>
    </location>
    <ligand>
        <name>L-threonine</name>
        <dbReference type="ChEBI" id="CHEBI:57926"/>
    </ligand>
</feature>
<dbReference type="RefSeq" id="WP_123401439.1">
    <property type="nucleotide sequence ID" value="NZ_RJVI01000002.1"/>
</dbReference>
<dbReference type="Gene3D" id="3.40.50.11030">
    <property type="entry name" value="Threonylcarbamoyl-AMP synthase, C-terminal domain"/>
    <property type="match status" value="1"/>
</dbReference>
<feature type="binding site" evidence="14">
    <location>
        <position position="192"/>
    </location>
    <ligand>
        <name>ATP</name>
        <dbReference type="ChEBI" id="CHEBI:30616"/>
    </ligand>
</feature>
<keyword evidence="6 13" id="KW-0808">Transferase</keyword>
<dbReference type="InterPro" id="IPR017945">
    <property type="entry name" value="DHBP_synth_RibB-like_a/b_dom"/>
</dbReference>
<evidence type="ECO:0000256" key="12">
    <source>
        <dbReference type="ARBA" id="ARBA00048366"/>
    </source>
</evidence>
<dbReference type="PROSITE" id="PS51163">
    <property type="entry name" value="YRDC"/>
    <property type="match status" value="1"/>
</dbReference>
<dbReference type="GO" id="GO:0005737">
    <property type="term" value="C:cytoplasm"/>
    <property type="evidence" value="ECO:0007669"/>
    <property type="project" value="UniProtKB-SubCell"/>
</dbReference>
<dbReference type="EMBL" id="RJVI01000002">
    <property type="protein sequence ID" value="ROR32510.1"/>
    <property type="molecule type" value="Genomic_DNA"/>
</dbReference>
<evidence type="ECO:0000256" key="2">
    <source>
        <dbReference type="ARBA" id="ARBA00007663"/>
    </source>
</evidence>
<dbReference type="Gene3D" id="3.90.870.10">
    <property type="entry name" value="DHBP synthase"/>
    <property type="match status" value="1"/>
</dbReference>
<dbReference type="InterPro" id="IPR005145">
    <property type="entry name" value="Sua5_C"/>
</dbReference>
<feature type="binding site" evidence="14">
    <location>
        <position position="178"/>
    </location>
    <ligand>
        <name>L-threonine</name>
        <dbReference type="ChEBI" id="CHEBI:57926"/>
    </ligand>
</feature>
<feature type="binding site" evidence="14">
    <location>
        <position position="227"/>
    </location>
    <ligand>
        <name>ATP</name>
        <dbReference type="ChEBI" id="CHEBI:30616"/>
    </ligand>
</feature>
<feature type="binding site" evidence="14">
    <location>
        <position position="140"/>
    </location>
    <ligand>
        <name>ATP</name>
        <dbReference type="ChEBI" id="CHEBI:30616"/>
    </ligand>
</feature>
<dbReference type="GO" id="GO:0008033">
    <property type="term" value="P:tRNA processing"/>
    <property type="evidence" value="ECO:0007669"/>
    <property type="project" value="UniProtKB-KW"/>
</dbReference>
<dbReference type="GO" id="GO:0061710">
    <property type="term" value="F:L-threonylcarbamoyladenylate synthase"/>
    <property type="evidence" value="ECO:0007669"/>
    <property type="project" value="UniProtKB-EC"/>
</dbReference>
<keyword evidence="10 13" id="KW-0067">ATP-binding</keyword>
<feature type="binding site" evidence="14">
    <location>
        <position position="32"/>
    </location>
    <ligand>
        <name>L-threonine</name>
        <dbReference type="ChEBI" id="CHEBI:57926"/>
    </ligand>
</feature>
<dbReference type="FunFam" id="3.90.870.10:FF:000009">
    <property type="entry name" value="Threonylcarbamoyl-AMP synthase, putative"/>
    <property type="match status" value="1"/>
</dbReference>
<dbReference type="AlphaFoldDB" id="A0A3N1Y142"/>
<evidence type="ECO:0000256" key="6">
    <source>
        <dbReference type="ARBA" id="ARBA00022679"/>
    </source>
</evidence>
<proteinExistence type="inferred from homology"/>
<protein>
    <recommendedName>
        <fullName evidence="4 13">Threonylcarbamoyl-AMP synthase</fullName>
        <shortName evidence="13">TC-AMP synthase</shortName>
        <ecNumber evidence="3 13">2.7.7.87</ecNumber>
    </recommendedName>
    <alternativeName>
        <fullName evidence="11 13">L-threonylcarbamoyladenylate synthase</fullName>
    </alternativeName>
</protein>
<evidence type="ECO:0000256" key="4">
    <source>
        <dbReference type="ARBA" id="ARBA00015492"/>
    </source>
</evidence>
<feature type="domain" description="YrdC-like" evidence="15">
    <location>
        <begin position="10"/>
        <end position="196"/>
    </location>
</feature>
<dbReference type="Pfam" id="PF03481">
    <property type="entry name" value="Sua5_C"/>
    <property type="match status" value="1"/>
</dbReference>
<name>A0A3N1Y142_9GAMM</name>
<comment type="function">
    <text evidence="13">Required for the formation of a threonylcarbamoyl group on adenosine at position 37 (t(6)A37) in tRNAs that read codons beginning with adenine.</text>
</comment>
<dbReference type="InterPro" id="IPR038385">
    <property type="entry name" value="Sua5/YwlC_C"/>
</dbReference>
<evidence type="ECO:0000313" key="16">
    <source>
        <dbReference type="EMBL" id="ROR32510.1"/>
    </source>
</evidence>
<accession>A0A3N1Y142</accession>
<dbReference type="PANTHER" id="PTHR17490:SF16">
    <property type="entry name" value="THREONYLCARBAMOYL-AMP SYNTHASE"/>
    <property type="match status" value="1"/>
</dbReference>
<keyword evidence="7 13" id="KW-0819">tRNA processing</keyword>
<keyword evidence="17" id="KW-1185">Reference proteome</keyword>
<evidence type="ECO:0000313" key="17">
    <source>
        <dbReference type="Proteomes" id="UP000276634"/>
    </source>
</evidence>
<evidence type="ECO:0000256" key="13">
    <source>
        <dbReference type="PIRNR" id="PIRNR004930"/>
    </source>
</evidence>
<evidence type="ECO:0000256" key="1">
    <source>
        <dbReference type="ARBA" id="ARBA00004496"/>
    </source>
</evidence>
<evidence type="ECO:0000256" key="5">
    <source>
        <dbReference type="ARBA" id="ARBA00022490"/>
    </source>
</evidence>
<feature type="binding site" evidence="14">
    <location>
        <position position="64"/>
    </location>
    <ligand>
        <name>L-threonine</name>
        <dbReference type="ChEBI" id="CHEBI:57926"/>
    </ligand>
</feature>
<feature type="binding site" evidence="14">
    <location>
        <position position="114"/>
    </location>
    <ligand>
        <name>ATP</name>
        <dbReference type="ChEBI" id="CHEBI:30616"/>
    </ligand>
</feature>
<keyword evidence="5 13" id="KW-0963">Cytoplasm</keyword>
<organism evidence="16 17">
    <name type="scientific">Inmirania thermothiophila</name>
    <dbReference type="NCBI Taxonomy" id="1750597"/>
    <lineage>
        <taxon>Bacteria</taxon>
        <taxon>Pseudomonadati</taxon>
        <taxon>Pseudomonadota</taxon>
        <taxon>Gammaproteobacteria</taxon>
        <taxon>Chromatiales</taxon>
        <taxon>Ectothiorhodospiraceae</taxon>
        <taxon>Inmirania</taxon>
    </lineage>
</organism>
<dbReference type="NCBIfam" id="TIGR00057">
    <property type="entry name" value="L-threonylcarbamoyladenylate synthase"/>
    <property type="match status" value="1"/>
</dbReference>
<dbReference type="OrthoDB" id="9814580at2"/>
<evidence type="ECO:0000256" key="11">
    <source>
        <dbReference type="ARBA" id="ARBA00029774"/>
    </source>
</evidence>
<sequence>MVRILPGGDERALREAAGLLRRGGLVAFPTETVYGLGALARDPAAVARVFAAKGRPADHPLIVHLAEAGWMGRWARTVPEPAWRLAERFWPGPLTLVLPRAEGVPDAVTGGQDTVGLRVPAHRIARRLVAAVGDGVAAPSANRFGRISPTRAEDVAAELGEAVDAIVDGGPCAVGVESTILDVSGARPRLLRPGGIPAEALAEVLGEMPAPAGAAAPRSPGRLAAHYAPRTPLELVPGAELAARAAALAARGARVAVLTHGAERPAAAAVVERMPAQAEGYARALYARLRGLDAGGFDRILVAEPPRGGLWEAVADRLRRAAAGSGAEEEERT</sequence>
<gene>
    <name evidence="16" type="ORF">EDC57_1712</name>
</gene>
<reference evidence="16 17" key="1">
    <citation type="submission" date="2018-11" db="EMBL/GenBank/DDBJ databases">
        <title>Genomic Encyclopedia of Type Strains, Phase IV (KMG-IV): sequencing the most valuable type-strain genomes for metagenomic binning, comparative biology and taxonomic classification.</title>
        <authorList>
            <person name="Goeker M."/>
        </authorList>
    </citation>
    <scope>NUCLEOTIDE SEQUENCE [LARGE SCALE GENOMIC DNA]</scope>
    <source>
        <strain evidence="16 17">DSM 100275</strain>
    </source>
</reference>
<dbReference type="InterPro" id="IPR010923">
    <property type="entry name" value="T(6)A37_SUA5"/>
</dbReference>
<dbReference type="Proteomes" id="UP000276634">
    <property type="component" value="Unassembled WGS sequence"/>
</dbReference>
<feature type="binding site" evidence="14">
    <location>
        <position position="148"/>
    </location>
    <ligand>
        <name>ATP</name>
        <dbReference type="ChEBI" id="CHEBI:30616"/>
    </ligand>
</feature>
<evidence type="ECO:0000256" key="9">
    <source>
        <dbReference type="ARBA" id="ARBA00022741"/>
    </source>
</evidence>
<dbReference type="PANTHER" id="PTHR17490">
    <property type="entry name" value="SUA5"/>
    <property type="match status" value="1"/>
</dbReference>
<feature type="binding site" evidence="14">
    <location>
        <position position="55"/>
    </location>
    <ligand>
        <name>ATP</name>
        <dbReference type="ChEBI" id="CHEBI:30616"/>
    </ligand>
</feature>
<dbReference type="GO" id="GO:0003725">
    <property type="term" value="F:double-stranded RNA binding"/>
    <property type="evidence" value="ECO:0007669"/>
    <property type="project" value="UniProtKB-UniRule"/>
</dbReference>
<evidence type="ECO:0000256" key="14">
    <source>
        <dbReference type="PIRSR" id="PIRSR004930-1"/>
    </source>
</evidence>
<dbReference type="InterPro" id="IPR006070">
    <property type="entry name" value="Sua5-like_dom"/>
</dbReference>
<dbReference type="GO" id="GO:0005524">
    <property type="term" value="F:ATP binding"/>
    <property type="evidence" value="ECO:0007669"/>
    <property type="project" value="UniProtKB-UniRule"/>
</dbReference>
<comment type="subcellular location">
    <subcellularLocation>
        <location evidence="1 13">Cytoplasm</location>
    </subcellularLocation>
</comment>
<evidence type="ECO:0000259" key="15">
    <source>
        <dbReference type="PROSITE" id="PS51163"/>
    </source>
</evidence>
<keyword evidence="8 13" id="KW-0548">Nucleotidyltransferase</keyword>
<comment type="similarity">
    <text evidence="2 13">Belongs to the SUA5 family.</text>
</comment>
<evidence type="ECO:0000256" key="7">
    <source>
        <dbReference type="ARBA" id="ARBA00022694"/>
    </source>
</evidence>
<evidence type="ECO:0000256" key="8">
    <source>
        <dbReference type="ARBA" id="ARBA00022695"/>
    </source>
</evidence>
<evidence type="ECO:0000256" key="3">
    <source>
        <dbReference type="ARBA" id="ARBA00012584"/>
    </source>
</evidence>
<dbReference type="EC" id="2.7.7.87" evidence="3 13"/>
<comment type="caution">
    <text evidence="16">The sequence shown here is derived from an EMBL/GenBank/DDBJ whole genome shotgun (WGS) entry which is preliminary data.</text>
</comment>
<dbReference type="GO" id="GO:0006450">
    <property type="term" value="P:regulation of translational fidelity"/>
    <property type="evidence" value="ECO:0007669"/>
    <property type="project" value="TreeGrafter"/>
</dbReference>
<dbReference type="PIRSF" id="PIRSF004930">
    <property type="entry name" value="Tln_factor_SUA5"/>
    <property type="match status" value="1"/>
</dbReference>
<dbReference type="GO" id="GO:0000049">
    <property type="term" value="F:tRNA binding"/>
    <property type="evidence" value="ECO:0007669"/>
    <property type="project" value="TreeGrafter"/>
</dbReference>
<dbReference type="InterPro" id="IPR050156">
    <property type="entry name" value="TC-AMP_synthase_SUA5"/>
</dbReference>
<dbReference type="Pfam" id="PF01300">
    <property type="entry name" value="Sua5_yciO_yrdC"/>
    <property type="match status" value="1"/>
</dbReference>
<feature type="binding site" evidence="14">
    <location>
        <position position="118"/>
    </location>
    <ligand>
        <name>ATP</name>
        <dbReference type="ChEBI" id="CHEBI:30616"/>
    </ligand>
</feature>